<feature type="transmembrane region" description="Helical" evidence="7">
    <location>
        <begin position="120"/>
        <end position="143"/>
    </location>
</feature>
<dbReference type="InterPro" id="IPR020846">
    <property type="entry name" value="MFS_dom"/>
</dbReference>
<protein>
    <submittedName>
        <fullName evidence="9">MFS transporter</fullName>
    </submittedName>
</protein>
<dbReference type="Proteomes" id="UP000471026">
    <property type="component" value="Unassembled WGS sequence"/>
</dbReference>
<name>A0A6N9QYN7_9MICC</name>
<evidence type="ECO:0000259" key="8">
    <source>
        <dbReference type="PROSITE" id="PS50850"/>
    </source>
</evidence>
<keyword evidence="6 7" id="KW-0472">Membrane</keyword>
<dbReference type="AlphaFoldDB" id="A0A6N9QYN7"/>
<dbReference type="GO" id="GO:0005886">
    <property type="term" value="C:plasma membrane"/>
    <property type="evidence" value="ECO:0007669"/>
    <property type="project" value="UniProtKB-SubCell"/>
</dbReference>
<sequence length="434" mass="44458">MHQRTTTDTAARPGAGRALFAAIAGTVIEWYDYALYGTAAGLIIGPLFFAGLDSGASLAAFATFAVGFVARPLGGILVGHMGDRYGRRPAMLLTVILMGVATVGIGLLPTHAAIGAAAPVLLVLLRLLQGMGAGAELAGAMTLVAEFAPPKRRGLYTSFVLSAPPAGIVLASVAFLWAASLGDDALLAWAWRVPFLVSVVLFALAVFIRAKLEESPEYEQALARARKEGTRRKVPVVELWRTHARAVVAGFFALTGHNALNYILAVFSLSFMTSPEVGMSRGSALLAVSIGSVCGVLTTPLGGLAADRFGSRAVLATGSLLGAVGAFPLFWALSSGDLVLASVAIAVGYGLVIACTSGSQGAFLAGLFPTAERFSGIALARETNGAIVAGFSPLVAAALISAAGGSTWGAALFLAACCLSSVLAVLLMRSRQYA</sequence>
<evidence type="ECO:0000256" key="6">
    <source>
        <dbReference type="ARBA" id="ARBA00023136"/>
    </source>
</evidence>
<feature type="transmembrane region" description="Helical" evidence="7">
    <location>
        <begin position="155"/>
        <end position="177"/>
    </location>
</feature>
<feature type="transmembrane region" description="Helical" evidence="7">
    <location>
        <begin position="90"/>
        <end position="114"/>
    </location>
</feature>
<feature type="transmembrane region" description="Helical" evidence="7">
    <location>
        <begin position="189"/>
        <end position="208"/>
    </location>
</feature>
<dbReference type="SUPFAM" id="SSF103473">
    <property type="entry name" value="MFS general substrate transporter"/>
    <property type="match status" value="1"/>
</dbReference>
<evidence type="ECO:0000256" key="2">
    <source>
        <dbReference type="ARBA" id="ARBA00022448"/>
    </source>
</evidence>
<evidence type="ECO:0000313" key="9">
    <source>
        <dbReference type="EMBL" id="NDO77558.1"/>
    </source>
</evidence>
<evidence type="ECO:0000256" key="1">
    <source>
        <dbReference type="ARBA" id="ARBA00004651"/>
    </source>
</evidence>
<dbReference type="PANTHER" id="PTHR43045:SF1">
    <property type="entry name" value="SHIKIMATE TRANSPORTER"/>
    <property type="match status" value="1"/>
</dbReference>
<feature type="transmembrane region" description="Helical" evidence="7">
    <location>
        <begin position="339"/>
        <end position="365"/>
    </location>
</feature>
<dbReference type="RefSeq" id="WP_162229026.1">
    <property type="nucleotide sequence ID" value="NZ_WMHZ01000005.1"/>
</dbReference>
<keyword evidence="4 7" id="KW-0812">Transmembrane</keyword>
<dbReference type="InterPro" id="IPR005829">
    <property type="entry name" value="Sugar_transporter_CS"/>
</dbReference>
<proteinExistence type="predicted"/>
<feature type="domain" description="Major facilitator superfamily (MFS) profile" evidence="8">
    <location>
        <begin position="18"/>
        <end position="433"/>
    </location>
</feature>
<evidence type="ECO:0000256" key="4">
    <source>
        <dbReference type="ARBA" id="ARBA00022692"/>
    </source>
</evidence>
<dbReference type="PROSITE" id="PS50850">
    <property type="entry name" value="MFS"/>
    <property type="match status" value="1"/>
</dbReference>
<feature type="transmembrane region" description="Helical" evidence="7">
    <location>
        <begin position="386"/>
        <end position="404"/>
    </location>
</feature>
<feature type="transmembrane region" description="Helical" evidence="7">
    <location>
        <begin position="313"/>
        <end position="333"/>
    </location>
</feature>
<dbReference type="PANTHER" id="PTHR43045">
    <property type="entry name" value="SHIKIMATE TRANSPORTER"/>
    <property type="match status" value="1"/>
</dbReference>
<dbReference type="InterPro" id="IPR005828">
    <property type="entry name" value="MFS_sugar_transport-like"/>
</dbReference>
<feature type="transmembrane region" description="Helical" evidence="7">
    <location>
        <begin position="247"/>
        <end position="272"/>
    </location>
</feature>
<dbReference type="PROSITE" id="PS00217">
    <property type="entry name" value="SUGAR_TRANSPORT_2"/>
    <property type="match status" value="1"/>
</dbReference>
<gene>
    <name evidence="9" type="ORF">GKZ75_04760</name>
</gene>
<evidence type="ECO:0000313" key="10">
    <source>
        <dbReference type="Proteomes" id="UP000471026"/>
    </source>
</evidence>
<dbReference type="InterPro" id="IPR036259">
    <property type="entry name" value="MFS_trans_sf"/>
</dbReference>
<feature type="transmembrane region" description="Helical" evidence="7">
    <location>
        <begin position="33"/>
        <end position="52"/>
    </location>
</feature>
<keyword evidence="5 7" id="KW-1133">Transmembrane helix</keyword>
<feature type="transmembrane region" description="Helical" evidence="7">
    <location>
        <begin position="410"/>
        <end position="428"/>
    </location>
</feature>
<comment type="subcellular location">
    <subcellularLocation>
        <location evidence="1">Cell membrane</location>
        <topology evidence="1">Multi-pass membrane protein</topology>
    </subcellularLocation>
</comment>
<feature type="transmembrane region" description="Helical" evidence="7">
    <location>
        <begin position="284"/>
        <end position="306"/>
    </location>
</feature>
<evidence type="ECO:0000256" key="7">
    <source>
        <dbReference type="SAM" id="Phobius"/>
    </source>
</evidence>
<organism evidence="9 10">
    <name type="scientific">Kocuria marina subsp. indica</name>
    <dbReference type="NCBI Taxonomy" id="1049583"/>
    <lineage>
        <taxon>Bacteria</taxon>
        <taxon>Bacillati</taxon>
        <taxon>Actinomycetota</taxon>
        <taxon>Actinomycetes</taxon>
        <taxon>Micrococcales</taxon>
        <taxon>Micrococcaceae</taxon>
        <taxon>Kocuria</taxon>
    </lineage>
</organism>
<comment type="caution">
    <text evidence="9">The sequence shown here is derived from an EMBL/GenBank/DDBJ whole genome shotgun (WGS) entry which is preliminary data.</text>
</comment>
<keyword evidence="2" id="KW-0813">Transport</keyword>
<accession>A0A6N9QYN7</accession>
<dbReference type="EMBL" id="WMHZ01000005">
    <property type="protein sequence ID" value="NDO77558.1"/>
    <property type="molecule type" value="Genomic_DNA"/>
</dbReference>
<dbReference type="Pfam" id="PF00083">
    <property type="entry name" value="Sugar_tr"/>
    <property type="match status" value="2"/>
</dbReference>
<dbReference type="Gene3D" id="1.20.1250.20">
    <property type="entry name" value="MFS general substrate transporter like domains"/>
    <property type="match status" value="2"/>
</dbReference>
<keyword evidence="3" id="KW-1003">Cell membrane</keyword>
<reference evidence="9 10" key="1">
    <citation type="submission" date="2019-11" db="EMBL/GenBank/DDBJ databases">
        <title>Draft genome sequence of Kocuria indica DP-K7, a methyl red degrading Actinobacterium.</title>
        <authorList>
            <person name="Kumaran S."/>
            <person name="Tischler D."/>
            <person name="Ngo A.C.R."/>
            <person name="Schultes F."/>
        </authorList>
    </citation>
    <scope>NUCLEOTIDE SEQUENCE [LARGE SCALE GENOMIC DNA]</scope>
    <source>
        <strain evidence="9 10">DP-K7</strain>
    </source>
</reference>
<evidence type="ECO:0000256" key="3">
    <source>
        <dbReference type="ARBA" id="ARBA00022475"/>
    </source>
</evidence>
<dbReference type="GO" id="GO:0022857">
    <property type="term" value="F:transmembrane transporter activity"/>
    <property type="evidence" value="ECO:0007669"/>
    <property type="project" value="InterPro"/>
</dbReference>
<feature type="transmembrane region" description="Helical" evidence="7">
    <location>
        <begin position="58"/>
        <end position="78"/>
    </location>
</feature>
<evidence type="ECO:0000256" key="5">
    <source>
        <dbReference type="ARBA" id="ARBA00022989"/>
    </source>
</evidence>